<dbReference type="GO" id="GO:0001228">
    <property type="term" value="F:DNA-binding transcription activator activity, RNA polymerase II-specific"/>
    <property type="evidence" value="ECO:0007669"/>
    <property type="project" value="TreeGrafter"/>
</dbReference>
<organism evidence="8 9">
    <name type="scientific">Saitoella complicata (strain BCRC 22490 / CBS 7301 / JCM 7358 / NBRC 10748 / NRRL Y-17804)</name>
    <dbReference type="NCBI Taxonomy" id="698492"/>
    <lineage>
        <taxon>Eukaryota</taxon>
        <taxon>Fungi</taxon>
        <taxon>Dikarya</taxon>
        <taxon>Ascomycota</taxon>
        <taxon>Taphrinomycotina</taxon>
        <taxon>Taphrinomycotina incertae sedis</taxon>
        <taxon>Saitoella</taxon>
    </lineage>
</organism>
<dbReference type="PROSITE" id="PS50217">
    <property type="entry name" value="BZIP"/>
    <property type="match status" value="1"/>
</dbReference>
<keyword evidence="3" id="KW-0238">DNA-binding</keyword>
<evidence type="ECO:0000313" key="9">
    <source>
        <dbReference type="Proteomes" id="UP000033140"/>
    </source>
</evidence>
<feature type="region of interest" description="Disordered" evidence="6">
    <location>
        <begin position="167"/>
        <end position="246"/>
    </location>
</feature>
<evidence type="ECO:0000313" key="8">
    <source>
        <dbReference type="EMBL" id="GAO51969.1"/>
    </source>
</evidence>
<dbReference type="InterPro" id="IPR004827">
    <property type="entry name" value="bZIP"/>
</dbReference>
<feature type="region of interest" description="Disordered" evidence="6">
    <location>
        <begin position="1"/>
        <end position="49"/>
    </location>
</feature>
<feature type="compositionally biased region" description="Polar residues" evidence="6">
    <location>
        <begin position="32"/>
        <end position="46"/>
    </location>
</feature>
<keyword evidence="5" id="KW-0539">Nucleus</keyword>
<keyword evidence="9" id="KW-1185">Reference proteome</keyword>
<keyword evidence="2" id="KW-0805">Transcription regulation</keyword>
<evidence type="ECO:0000256" key="1">
    <source>
        <dbReference type="ARBA" id="ARBA00004123"/>
    </source>
</evidence>
<proteinExistence type="predicted"/>
<keyword evidence="4" id="KW-0804">Transcription</keyword>
<evidence type="ECO:0000256" key="2">
    <source>
        <dbReference type="ARBA" id="ARBA00023015"/>
    </source>
</evidence>
<evidence type="ECO:0000256" key="3">
    <source>
        <dbReference type="ARBA" id="ARBA00023125"/>
    </source>
</evidence>
<evidence type="ECO:0000256" key="5">
    <source>
        <dbReference type="ARBA" id="ARBA00023242"/>
    </source>
</evidence>
<evidence type="ECO:0000256" key="4">
    <source>
        <dbReference type="ARBA" id="ARBA00023163"/>
    </source>
</evidence>
<evidence type="ECO:0000256" key="6">
    <source>
        <dbReference type="SAM" id="MobiDB-lite"/>
    </source>
</evidence>
<dbReference type="SUPFAM" id="SSF57959">
    <property type="entry name" value="Leucine zipper domain"/>
    <property type="match status" value="1"/>
</dbReference>
<sequence>MRRSLFGRTQWDADERGENGVKVGRTHRQEPTTRSYTLEPSPSSRNDSIHDKEEDKMAFPYNINHLNLLQPFDYAEQPAAEGQSDPLDLFTNISFDNTFDGSFIPPADPAIDAFIDLSGGAPAEGRAQQSLAPQHNHNHAIPEGVTSQGPVPLDSYVFHEQHAHIPSAPGAPVHLPYSTAPTPSHSDSYSPTPSSLKRKPTSDPLDEDLHPSSSRTAVEEDKRRRNTAASARFRLKKKEREQALEKTAKDMTDKVVVLEQRMRELEQENKWLKSLLIEKMPGVAAAQAGKAEASEEVAKPVNQGVHYQYGGVLECGGLLVDTFSGSYVLRVEFGFRLFLMLPLYMVQPMLLQKEGWVGAVLIPKWSVGDGVCD</sequence>
<evidence type="ECO:0000259" key="7">
    <source>
        <dbReference type="PROSITE" id="PS50217"/>
    </source>
</evidence>
<reference evidence="8 9" key="2">
    <citation type="journal article" date="2014" name="J. Gen. Appl. Microbiol.">
        <title>The early diverging ascomycetous budding yeast Saitoella complicata has three histone deacetylases belonging to the Clr6, Hos2, and Rpd3 lineages.</title>
        <authorList>
            <person name="Nishida H."/>
            <person name="Matsumoto T."/>
            <person name="Kondo S."/>
            <person name="Hamamoto M."/>
            <person name="Yoshikawa H."/>
        </authorList>
    </citation>
    <scope>NUCLEOTIDE SEQUENCE [LARGE SCALE GENOMIC DNA]</scope>
    <source>
        <strain evidence="8 9">NRRL Y-17804</strain>
    </source>
</reference>
<dbReference type="CDD" id="cd14705">
    <property type="entry name" value="bZIP_Zip1"/>
    <property type="match status" value="1"/>
</dbReference>
<feature type="region of interest" description="Disordered" evidence="6">
    <location>
        <begin position="121"/>
        <end position="152"/>
    </location>
</feature>
<accession>A0A0E9NQ55</accession>
<dbReference type="PROSITE" id="PS00036">
    <property type="entry name" value="BZIP_BASIC"/>
    <property type="match status" value="1"/>
</dbReference>
<dbReference type="PANTHER" id="PTHR13044:SF14">
    <property type="entry name" value="CRYPTOCEPHAL, ISOFORM A"/>
    <property type="match status" value="1"/>
</dbReference>
<dbReference type="InterPro" id="IPR046347">
    <property type="entry name" value="bZIP_sf"/>
</dbReference>
<reference evidence="8 9" key="1">
    <citation type="journal article" date="2011" name="J. Gen. Appl. Microbiol.">
        <title>Draft genome sequencing of the enigmatic yeast Saitoella complicata.</title>
        <authorList>
            <person name="Nishida H."/>
            <person name="Hamamoto M."/>
            <person name="Sugiyama J."/>
        </authorList>
    </citation>
    <scope>NUCLEOTIDE SEQUENCE [LARGE SCALE GENOMIC DNA]</scope>
    <source>
        <strain evidence="8 9">NRRL Y-17804</strain>
    </source>
</reference>
<dbReference type="SMART" id="SM00338">
    <property type="entry name" value="BRLZ"/>
    <property type="match status" value="1"/>
</dbReference>
<name>A0A0E9NQ55_SAICN</name>
<dbReference type="GO" id="GO:0000977">
    <property type="term" value="F:RNA polymerase II transcription regulatory region sequence-specific DNA binding"/>
    <property type="evidence" value="ECO:0007669"/>
    <property type="project" value="TreeGrafter"/>
</dbReference>
<protein>
    <recommendedName>
        <fullName evidence="7">BZIP domain-containing protein</fullName>
    </recommendedName>
</protein>
<reference evidence="8 9" key="3">
    <citation type="journal article" date="2015" name="Genome Announc.">
        <title>Draft Genome Sequence of the Archiascomycetous Yeast Saitoella complicata.</title>
        <authorList>
            <person name="Yamauchi K."/>
            <person name="Kondo S."/>
            <person name="Hamamoto M."/>
            <person name="Takahashi Y."/>
            <person name="Ogura Y."/>
            <person name="Hayashi T."/>
            <person name="Nishida H."/>
        </authorList>
    </citation>
    <scope>NUCLEOTIDE SEQUENCE [LARGE SCALE GENOMIC DNA]</scope>
    <source>
        <strain evidence="8 9">NRRL Y-17804</strain>
    </source>
</reference>
<feature type="compositionally biased region" description="Low complexity" evidence="6">
    <location>
        <begin position="181"/>
        <end position="195"/>
    </location>
</feature>
<dbReference type="EMBL" id="BACD03000056">
    <property type="protein sequence ID" value="GAO51969.1"/>
    <property type="molecule type" value="Genomic_DNA"/>
</dbReference>
<dbReference type="GO" id="GO:0005634">
    <property type="term" value="C:nucleus"/>
    <property type="evidence" value="ECO:0007669"/>
    <property type="project" value="UniProtKB-SubCell"/>
</dbReference>
<comment type="subcellular location">
    <subcellularLocation>
        <location evidence="1">Nucleus</location>
    </subcellularLocation>
</comment>
<feature type="domain" description="BZIP" evidence="7">
    <location>
        <begin position="220"/>
        <end position="279"/>
    </location>
</feature>
<dbReference type="PANTHER" id="PTHR13044">
    <property type="entry name" value="ACTIVATING TRANSCRIPTION FACTOR ATF 4/5"/>
    <property type="match status" value="1"/>
</dbReference>
<dbReference type="Pfam" id="PF07716">
    <property type="entry name" value="bZIP_2"/>
    <property type="match status" value="1"/>
</dbReference>
<dbReference type="Gene3D" id="1.20.5.170">
    <property type="match status" value="1"/>
</dbReference>
<dbReference type="STRING" id="698492.A0A0E9NQ55"/>
<dbReference type="AlphaFoldDB" id="A0A0E9NQ55"/>
<dbReference type="Proteomes" id="UP000033140">
    <property type="component" value="Unassembled WGS sequence"/>
</dbReference>
<gene>
    <name evidence="8" type="ORF">G7K_6057-t1</name>
</gene>
<comment type="caution">
    <text evidence="8">The sequence shown here is derived from an EMBL/GenBank/DDBJ whole genome shotgun (WGS) entry which is preliminary data.</text>
</comment>